<dbReference type="SUPFAM" id="SSF141493">
    <property type="entry name" value="Allene oxide cyclase-like"/>
    <property type="match status" value="1"/>
</dbReference>
<evidence type="ECO:0000313" key="1">
    <source>
        <dbReference type="EMBL" id="KAJ3048079.1"/>
    </source>
</evidence>
<accession>A0AAD5X2T0</accession>
<dbReference type="Proteomes" id="UP001212841">
    <property type="component" value="Unassembled WGS sequence"/>
</dbReference>
<evidence type="ECO:0000313" key="2">
    <source>
        <dbReference type="Proteomes" id="UP001212841"/>
    </source>
</evidence>
<dbReference type="GO" id="GO:0009695">
    <property type="term" value="P:jasmonic acid biosynthetic process"/>
    <property type="evidence" value="ECO:0007669"/>
    <property type="project" value="InterPro"/>
</dbReference>
<dbReference type="Gene3D" id="2.40.480.10">
    <property type="entry name" value="Allene oxide cyclase-like"/>
    <property type="match status" value="1"/>
</dbReference>
<dbReference type="InterPro" id="IPR034871">
    <property type="entry name" value="Allene_oxi_cyc_sf"/>
</dbReference>
<dbReference type="EMBL" id="JADGJD010000851">
    <property type="protein sequence ID" value="KAJ3048079.1"/>
    <property type="molecule type" value="Genomic_DNA"/>
</dbReference>
<gene>
    <name evidence="1" type="ORF">HK097_010908</name>
</gene>
<sequence length="180" mass="19310">MIRTQPPYKTSSQTLSKALAKIGVSQTDQNGVFLTTSTSYTLFFNTITPISSVLVCPPPFKKHQFVLNILYGDTISTEGSLQTFFETILSPTTSTIGSSAGYCVTISTTDEFQECAFTDTLVGVGAFQYSGPYLNLADKAIQAPVQGVNGLFTGTFGVNLQVVNADESGETDYIQICVPL</sequence>
<dbReference type="GO" id="GO:0046423">
    <property type="term" value="F:allene-oxide cyclase activity"/>
    <property type="evidence" value="ECO:0007669"/>
    <property type="project" value="InterPro"/>
</dbReference>
<dbReference type="InterPro" id="IPR044859">
    <property type="entry name" value="Allene_oxi_cyc_Dirigent"/>
</dbReference>
<proteinExistence type="predicted"/>
<organism evidence="1 2">
    <name type="scientific">Rhizophlyctis rosea</name>
    <dbReference type="NCBI Taxonomy" id="64517"/>
    <lineage>
        <taxon>Eukaryota</taxon>
        <taxon>Fungi</taxon>
        <taxon>Fungi incertae sedis</taxon>
        <taxon>Chytridiomycota</taxon>
        <taxon>Chytridiomycota incertae sedis</taxon>
        <taxon>Chytridiomycetes</taxon>
        <taxon>Rhizophlyctidales</taxon>
        <taxon>Rhizophlyctidaceae</taxon>
        <taxon>Rhizophlyctis</taxon>
    </lineage>
</organism>
<protein>
    <submittedName>
        <fullName evidence="1">Uncharacterized protein</fullName>
    </submittedName>
</protein>
<name>A0AAD5X2T0_9FUNG</name>
<reference evidence="1" key="1">
    <citation type="submission" date="2020-05" db="EMBL/GenBank/DDBJ databases">
        <title>Phylogenomic resolution of chytrid fungi.</title>
        <authorList>
            <person name="Stajich J.E."/>
            <person name="Amses K."/>
            <person name="Simmons R."/>
            <person name="Seto K."/>
            <person name="Myers J."/>
            <person name="Bonds A."/>
            <person name="Quandt C.A."/>
            <person name="Barry K."/>
            <person name="Liu P."/>
            <person name="Grigoriev I."/>
            <person name="Longcore J.E."/>
            <person name="James T.Y."/>
        </authorList>
    </citation>
    <scope>NUCLEOTIDE SEQUENCE</scope>
    <source>
        <strain evidence="1">JEL0318</strain>
    </source>
</reference>
<keyword evidence="2" id="KW-1185">Reference proteome</keyword>
<comment type="caution">
    <text evidence="1">The sequence shown here is derived from an EMBL/GenBank/DDBJ whole genome shotgun (WGS) entry which is preliminary data.</text>
</comment>
<dbReference type="AlphaFoldDB" id="A0AAD5X2T0"/>